<dbReference type="HAMAP" id="MF_01113">
    <property type="entry name" value="DNApol_IV"/>
    <property type="match status" value="1"/>
</dbReference>
<dbReference type="AlphaFoldDB" id="A0A9X1V685"/>
<comment type="cofactor">
    <cofactor evidence="16">
        <name>Mg(2+)</name>
        <dbReference type="ChEBI" id="CHEBI:18420"/>
    </cofactor>
    <text evidence="16">Binds 2 magnesium ions per subunit.</text>
</comment>
<evidence type="ECO:0000256" key="5">
    <source>
        <dbReference type="ARBA" id="ARBA00022490"/>
    </source>
</evidence>
<dbReference type="RefSeq" id="WP_241711587.1">
    <property type="nucleotide sequence ID" value="NZ_JALBUF010000001.1"/>
</dbReference>
<evidence type="ECO:0000256" key="10">
    <source>
        <dbReference type="ARBA" id="ARBA00022763"/>
    </source>
</evidence>
<dbReference type="Gene3D" id="3.40.1170.60">
    <property type="match status" value="1"/>
</dbReference>
<dbReference type="GO" id="GO:0003684">
    <property type="term" value="F:damaged DNA binding"/>
    <property type="evidence" value="ECO:0007669"/>
    <property type="project" value="InterPro"/>
</dbReference>
<evidence type="ECO:0000256" key="16">
    <source>
        <dbReference type="HAMAP-Rule" id="MF_01113"/>
    </source>
</evidence>
<dbReference type="Gene3D" id="1.10.150.20">
    <property type="entry name" value="5' to 3' exonuclease, C-terminal subdomain"/>
    <property type="match status" value="1"/>
</dbReference>
<evidence type="ECO:0000256" key="13">
    <source>
        <dbReference type="ARBA" id="ARBA00023125"/>
    </source>
</evidence>
<evidence type="ECO:0000256" key="12">
    <source>
        <dbReference type="ARBA" id="ARBA00022932"/>
    </source>
</evidence>
<dbReference type="GO" id="GO:0009432">
    <property type="term" value="P:SOS response"/>
    <property type="evidence" value="ECO:0007669"/>
    <property type="project" value="TreeGrafter"/>
</dbReference>
<dbReference type="Proteomes" id="UP001139263">
    <property type="component" value="Unassembled WGS sequence"/>
</dbReference>
<dbReference type="PANTHER" id="PTHR11076">
    <property type="entry name" value="DNA REPAIR POLYMERASE UMUC / TRANSFERASE FAMILY MEMBER"/>
    <property type="match status" value="1"/>
</dbReference>
<evidence type="ECO:0000259" key="17">
    <source>
        <dbReference type="PROSITE" id="PS50173"/>
    </source>
</evidence>
<dbReference type="GO" id="GO:0000287">
    <property type="term" value="F:magnesium ion binding"/>
    <property type="evidence" value="ECO:0007669"/>
    <property type="project" value="UniProtKB-UniRule"/>
</dbReference>
<dbReference type="Pfam" id="PF11798">
    <property type="entry name" value="IMS_HHH"/>
    <property type="match status" value="1"/>
</dbReference>
<evidence type="ECO:0000256" key="1">
    <source>
        <dbReference type="ARBA" id="ARBA00004496"/>
    </source>
</evidence>
<keyword evidence="9 16" id="KW-0479">Metal-binding</keyword>
<organism evidence="18 19">
    <name type="scientific">Sulfoacidibacillus ferrooxidans</name>
    <dbReference type="NCBI Taxonomy" id="2005001"/>
    <lineage>
        <taxon>Bacteria</taxon>
        <taxon>Bacillati</taxon>
        <taxon>Bacillota</taxon>
        <taxon>Bacilli</taxon>
        <taxon>Bacillales</taxon>
        <taxon>Alicyclobacillaceae</taxon>
        <taxon>Sulfoacidibacillus</taxon>
    </lineage>
</organism>
<dbReference type="EMBL" id="JALBUF010000001">
    <property type="protein sequence ID" value="MCI0181965.1"/>
    <property type="molecule type" value="Genomic_DNA"/>
</dbReference>
<dbReference type="InterPro" id="IPR043502">
    <property type="entry name" value="DNA/RNA_pol_sf"/>
</dbReference>
<dbReference type="InterPro" id="IPR024728">
    <property type="entry name" value="PolY_HhH_motif"/>
</dbReference>
<evidence type="ECO:0000256" key="6">
    <source>
        <dbReference type="ARBA" id="ARBA00022679"/>
    </source>
</evidence>
<dbReference type="InterPro" id="IPR001126">
    <property type="entry name" value="UmuC"/>
</dbReference>
<feature type="binding site" evidence="16">
    <location>
        <position position="107"/>
    </location>
    <ligand>
        <name>Mg(2+)</name>
        <dbReference type="ChEBI" id="CHEBI:18420"/>
    </ligand>
</feature>
<evidence type="ECO:0000256" key="3">
    <source>
        <dbReference type="ARBA" id="ARBA00011245"/>
    </source>
</evidence>
<comment type="subunit">
    <text evidence="3 16">Monomer.</text>
</comment>
<gene>
    <name evidence="16 18" type="primary">dinB</name>
    <name evidence="18" type="ORF">MM817_00216</name>
</gene>
<keyword evidence="8 16" id="KW-0235">DNA replication</keyword>
<feature type="active site" evidence="16">
    <location>
        <position position="108"/>
    </location>
</feature>
<dbReference type="GO" id="GO:0006281">
    <property type="term" value="P:DNA repair"/>
    <property type="evidence" value="ECO:0007669"/>
    <property type="project" value="UniProtKB-UniRule"/>
</dbReference>
<dbReference type="InterPro" id="IPR017961">
    <property type="entry name" value="DNA_pol_Y-fam_little_finger"/>
</dbReference>
<dbReference type="InterPro" id="IPR022880">
    <property type="entry name" value="DNApol_IV"/>
</dbReference>
<comment type="function">
    <text evidence="16">Poorly processive, error-prone DNA polymerase involved in untargeted mutagenesis. Copies undamaged DNA at stalled replication forks, which arise in vivo from mismatched or misaligned primer ends. These misaligned primers can be extended by PolIV. Exhibits no 3'-5' exonuclease (proofreading) activity. May be involved in translesional synthesis, in conjunction with the beta clamp from PolIII.</text>
</comment>
<dbReference type="SUPFAM" id="SSF100879">
    <property type="entry name" value="Lesion bypass DNA polymerase (Y-family), little finger domain"/>
    <property type="match status" value="1"/>
</dbReference>
<comment type="similarity">
    <text evidence="2 16">Belongs to the DNA polymerase type-Y family.</text>
</comment>
<keyword evidence="12 16" id="KW-0239">DNA-directed DNA polymerase</keyword>
<keyword evidence="6 16" id="KW-0808">Transferase</keyword>
<keyword evidence="14 16" id="KW-0234">DNA repair</keyword>
<dbReference type="GO" id="GO:0003887">
    <property type="term" value="F:DNA-directed DNA polymerase activity"/>
    <property type="evidence" value="ECO:0007669"/>
    <property type="project" value="UniProtKB-UniRule"/>
</dbReference>
<dbReference type="Pfam" id="PF11799">
    <property type="entry name" value="IMS_C"/>
    <property type="match status" value="1"/>
</dbReference>
<dbReference type="FunFam" id="3.40.1170.60:FF:000001">
    <property type="entry name" value="DNA polymerase IV"/>
    <property type="match status" value="1"/>
</dbReference>
<evidence type="ECO:0000256" key="8">
    <source>
        <dbReference type="ARBA" id="ARBA00022705"/>
    </source>
</evidence>
<dbReference type="Gene3D" id="3.30.70.270">
    <property type="match status" value="1"/>
</dbReference>
<evidence type="ECO:0000256" key="15">
    <source>
        <dbReference type="ARBA" id="ARBA00049244"/>
    </source>
</evidence>
<keyword evidence="11 16" id="KW-0460">Magnesium</keyword>
<feature type="domain" description="UmuC" evidence="17">
    <location>
        <begin position="8"/>
        <end position="189"/>
    </location>
</feature>
<protein>
    <recommendedName>
        <fullName evidence="16">DNA polymerase IV</fullName>
        <shortName evidence="16">Pol IV</shortName>
        <ecNumber evidence="16">2.7.7.7</ecNumber>
    </recommendedName>
</protein>
<evidence type="ECO:0000256" key="4">
    <source>
        <dbReference type="ARBA" id="ARBA00022457"/>
    </source>
</evidence>
<feature type="binding site" evidence="16">
    <location>
        <position position="12"/>
    </location>
    <ligand>
        <name>Mg(2+)</name>
        <dbReference type="ChEBI" id="CHEBI:18420"/>
    </ligand>
</feature>
<keyword evidence="13 16" id="KW-0238">DNA-binding</keyword>
<keyword evidence="7 16" id="KW-0548">Nucleotidyltransferase</keyword>
<keyword evidence="4 16" id="KW-0515">Mutator protein</keyword>
<evidence type="ECO:0000313" key="18">
    <source>
        <dbReference type="EMBL" id="MCI0181965.1"/>
    </source>
</evidence>
<evidence type="ECO:0000256" key="9">
    <source>
        <dbReference type="ARBA" id="ARBA00022723"/>
    </source>
</evidence>
<evidence type="ECO:0000256" key="2">
    <source>
        <dbReference type="ARBA" id="ARBA00010945"/>
    </source>
</evidence>
<comment type="subcellular location">
    <subcellularLocation>
        <location evidence="1 16">Cytoplasm</location>
    </subcellularLocation>
</comment>
<evidence type="ECO:0000256" key="7">
    <source>
        <dbReference type="ARBA" id="ARBA00022695"/>
    </source>
</evidence>
<dbReference type="EC" id="2.7.7.7" evidence="16"/>
<dbReference type="GO" id="GO:0005829">
    <property type="term" value="C:cytosol"/>
    <property type="evidence" value="ECO:0007669"/>
    <property type="project" value="TreeGrafter"/>
</dbReference>
<dbReference type="PROSITE" id="PS50173">
    <property type="entry name" value="UMUC"/>
    <property type="match status" value="1"/>
</dbReference>
<dbReference type="NCBIfam" id="NF002677">
    <property type="entry name" value="PRK02406.1"/>
    <property type="match status" value="1"/>
</dbReference>
<keyword evidence="10 16" id="KW-0227">DNA damage</keyword>
<dbReference type="Pfam" id="PF00817">
    <property type="entry name" value="IMS"/>
    <property type="match status" value="1"/>
</dbReference>
<comment type="caution">
    <text evidence="18">The sequence shown here is derived from an EMBL/GenBank/DDBJ whole genome shotgun (WGS) entry which is preliminary data.</text>
</comment>
<sequence length="362" mass="40869">MESNLRKIIHIDMDAFYASVEQRDHVEYRGKPLIVGGSPHSRGVVATCSYEARRYGIHSAMPASMAHRLCPHAIFVKPRMDVYRQVSRDIMSICKAHTDLVEPLSLDEAFLDVTHHRRGMASGTLIAREIKQQIYEVTGLTASAGVSYNKLIAKIASDDHKPNGLTVITPEKAQAFLDAVPIGRFFGIGKVTEQKLSLLGVHTGSDLRRLSREQLIQLFSDRGRVFYDLVRGIDPRPVLPNRIRQSIGKETTFQVDMDDIDDMLSQLMLLAQTIEQQLRNRSVTGRVVVLKIKFANFQQITRRTTTHIPVQSAQDIYDYVQSLLNQVYIDTKVRLLGITVQKLESAQDPLVQMETGEQLTLF</sequence>
<dbReference type="GO" id="GO:0006261">
    <property type="term" value="P:DNA-templated DNA replication"/>
    <property type="evidence" value="ECO:0007669"/>
    <property type="project" value="UniProtKB-UniRule"/>
</dbReference>
<name>A0A9X1V685_9BACL</name>
<dbReference type="InterPro" id="IPR043128">
    <property type="entry name" value="Rev_trsase/Diguanyl_cyclase"/>
</dbReference>
<keyword evidence="5 16" id="KW-0963">Cytoplasm</keyword>
<feature type="site" description="Substrate discrimination" evidence="16">
    <location>
        <position position="17"/>
    </location>
</feature>
<reference evidence="18" key="1">
    <citation type="submission" date="2022-03" db="EMBL/GenBank/DDBJ databases">
        <title>Draft Genome Sequence of Firmicute Strain S0AB, a Heterotrophic Iron/Sulfur-Oxidizing Extreme Acidophile.</title>
        <authorList>
            <person name="Vergara E."/>
            <person name="Pakostova E."/>
            <person name="Johnson D.B."/>
            <person name="Holmes D.S."/>
        </authorList>
    </citation>
    <scope>NUCLEOTIDE SEQUENCE</scope>
    <source>
        <strain evidence="18">S0AB</strain>
    </source>
</reference>
<dbReference type="Gene3D" id="3.30.1490.100">
    <property type="entry name" value="DNA polymerase, Y-family, little finger domain"/>
    <property type="match status" value="1"/>
</dbReference>
<proteinExistence type="inferred from homology"/>
<dbReference type="PANTHER" id="PTHR11076:SF33">
    <property type="entry name" value="DNA POLYMERASE KAPPA"/>
    <property type="match status" value="1"/>
</dbReference>
<evidence type="ECO:0000313" key="19">
    <source>
        <dbReference type="Proteomes" id="UP001139263"/>
    </source>
</evidence>
<comment type="catalytic activity">
    <reaction evidence="15 16">
        <text>DNA(n) + a 2'-deoxyribonucleoside 5'-triphosphate = DNA(n+1) + diphosphate</text>
        <dbReference type="Rhea" id="RHEA:22508"/>
        <dbReference type="Rhea" id="RHEA-COMP:17339"/>
        <dbReference type="Rhea" id="RHEA-COMP:17340"/>
        <dbReference type="ChEBI" id="CHEBI:33019"/>
        <dbReference type="ChEBI" id="CHEBI:61560"/>
        <dbReference type="ChEBI" id="CHEBI:173112"/>
        <dbReference type="EC" id="2.7.7.7"/>
    </reaction>
</comment>
<dbReference type="FunFam" id="3.30.1490.100:FF:000004">
    <property type="entry name" value="DNA polymerase IV"/>
    <property type="match status" value="1"/>
</dbReference>
<dbReference type="InterPro" id="IPR036775">
    <property type="entry name" value="DNA_pol_Y-fam_lit_finger_sf"/>
</dbReference>
<keyword evidence="19" id="KW-1185">Reference proteome</keyword>
<dbReference type="GO" id="GO:0042276">
    <property type="term" value="P:error-prone translesion synthesis"/>
    <property type="evidence" value="ECO:0007669"/>
    <property type="project" value="TreeGrafter"/>
</dbReference>
<dbReference type="CDD" id="cd03586">
    <property type="entry name" value="PolY_Pol_IV_kappa"/>
    <property type="match status" value="1"/>
</dbReference>
<dbReference type="SUPFAM" id="SSF56672">
    <property type="entry name" value="DNA/RNA polymerases"/>
    <property type="match status" value="1"/>
</dbReference>
<evidence type="ECO:0000256" key="14">
    <source>
        <dbReference type="ARBA" id="ARBA00023204"/>
    </source>
</evidence>
<evidence type="ECO:0000256" key="11">
    <source>
        <dbReference type="ARBA" id="ARBA00022842"/>
    </source>
</evidence>
<dbReference type="InterPro" id="IPR050116">
    <property type="entry name" value="DNA_polymerase-Y"/>
</dbReference>
<accession>A0A9X1V685</accession>
<dbReference type="NCBIfam" id="NF010731">
    <property type="entry name" value="PRK14133.1"/>
    <property type="match status" value="1"/>
</dbReference>